<proteinExistence type="predicted"/>
<dbReference type="Proteomes" id="UP000199534">
    <property type="component" value="Unassembled WGS sequence"/>
</dbReference>
<keyword evidence="1" id="KW-0812">Transmembrane</keyword>
<feature type="transmembrane region" description="Helical" evidence="1">
    <location>
        <begin position="7"/>
        <end position="31"/>
    </location>
</feature>
<protein>
    <submittedName>
        <fullName evidence="2">Uncharacterized protein</fullName>
    </submittedName>
</protein>
<evidence type="ECO:0000313" key="2">
    <source>
        <dbReference type="EMBL" id="SFR52348.1"/>
    </source>
</evidence>
<accession>A0A1I6HDB3</accession>
<sequence>MRKIYLFTCLLIIAIVLFFLITGSSVLMIALDEAGSLPLGTLLTWLGLIAVPLAIYWGNQSFRKPEKPAEIWFSRLLKFAIVLAILWVPLAYLLAGNLSFSFRGQEEFRGSDRASIWFWRLSYTTVILPVLILLSHWIYTIFRKK</sequence>
<dbReference type="STRING" id="400055.SAMN04490243_2581"/>
<evidence type="ECO:0000256" key="1">
    <source>
        <dbReference type="SAM" id="Phobius"/>
    </source>
</evidence>
<keyword evidence="1" id="KW-0472">Membrane</keyword>
<dbReference type="AlphaFoldDB" id="A0A1I6HDB3"/>
<dbReference type="RefSeq" id="WP_143099985.1">
    <property type="nucleotide sequence ID" value="NZ_FOYQ01000002.1"/>
</dbReference>
<gene>
    <name evidence="2" type="ORF">SAMN04490243_2581</name>
</gene>
<dbReference type="EMBL" id="FOYQ01000002">
    <property type="protein sequence ID" value="SFR52348.1"/>
    <property type="molecule type" value="Genomic_DNA"/>
</dbReference>
<name>A0A1I6HDB3_9FLAO</name>
<keyword evidence="3" id="KW-1185">Reference proteome</keyword>
<evidence type="ECO:0000313" key="3">
    <source>
        <dbReference type="Proteomes" id="UP000199534"/>
    </source>
</evidence>
<feature type="transmembrane region" description="Helical" evidence="1">
    <location>
        <begin position="37"/>
        <end position="58"/>
    </location>
</feature>
<organism evidence="2 3">
    <name type="scientific">Robiginitalea myxolifaciens</name>
    <dbReference type="NCBI Taxonomy" id="400055"/>
    <lineage>
        <taxon>Bacteria</taxon>
        <taxon>Pseudomonadati</taxon>
        <taxon>Bacteroidota</taxon>
        <taxon>Flavobacteriia</taxon>
        <taxon>Flavobacteriales</taxon>
        <taxon>Flavobacteriaceae</taxon>
        <taxon>Robiginitalea</taxon>
    </lineage>
</organism>
<keyword evidence="1" id="KW-1133">Transmembrane helix</keyword>
<feature type="transmembrane region" description="Helical" evidence="1">
    <location>
        <begin position="120"/>
        <end position="142"/>
    </location>
</feature>
<feature type="transmembrane region" description="Helical" evidence="1">
    <location>
        <begin position="79"/>
        <end position="100"/>
    </location>
</feature>
<reference evidence="2 3" key="1">
    <citation type="submission" date="2016-10" db="EMBL/GenBank/DDBJ databases">
        <authorList>
            <person name="de Groot N.N."/>
        </authorList>
    </citation>
    <scope>NUCLEOTIDE SEQUENCE [LARGE SCALE GENOMIC DNA]</scope>
    <source>
        <strain evidence="2 3">DSM 21019</strain>
    </source>
</reference>
<dbReference type="OrthoDB" id="982344at2"/>